<evidence type="ECO:0000256" key="4">
    <source>
        <dbReference type="ARBA" id="ARBA00022679"/>
    </source>
</evidence>
<feature type="transmembrane region" description="Helical" evidence="10">
    <location>
        <begin position="233"/>
        <end position="255"/>
    </location>
</feature>
<dbReference type="CDD" id="cd16922">
    <property type="entry name" value="HATPase_EvgS-ArcB-TorS-like"/>
    <property type="match status" value="1"/>
</dbReference>
<dbReference type="InterPro" id="IPR010559">
    <property type="entry name" value="Sig_transdc_His_kin_internal"/>
</dbReference>
<gene>
    <name evidence="13" type="ORF">JFL43_19780</name>
</gene>
<feature type="transmembrane region" description="Helical" evidence="10">
    <location>
        <begin position="361"/>
        <end position="382"/>
    </location>
</feature>
<evidence type="ECO:0000256" key="7">
    <source>
        <dbReference type="ARBA" id="ARBA00022840"/>
    </source>
</evidence>
<feature type="domain" description="Histidine kinase" evidence="11">
    <location>
        <begin position="925"/>
        <end position="1021"/>
    </location>
</feature>
<proteinExistence type="predicted"/>
<dbReference type="Gene3D" id="1.10.287.130">
    <property type="match status" value="1"/>
</dbReference>
<dbReference type="CDD" id="cd00082">
    <property type="entry name" value="HisKA"/>
    <property type="match status" value="1"/>
</dbReference>
<dbReference type="SUPFAM" id="SSF55874">
    <property type="entry name" value="ATPase domain of HSP90 chaperone/DNA topoisomerase II/histidine kinase"/>
    <property type="match status" value="2"/>
</dbReference>
<dbReference type="Gene3D" id="3.40.50.2300">
    <property type="match status" value="1"/>
</dbReference>
<sequence>MKRKLFIAGCIGIFLFTVISSFSYFNIFEPNGPDAKNGVLDLSNWNFERDGNVNLNGEWQFYAGDLITPDKKPYTFDEYNQKLTTIHVPGNWNKQNIEQYATYRLLIKLPNEGTYGFKTDIIRSSSRLFINGVEAGAKGNPSKNMRINQYSDEKYVAYGAGEDKEIEVVIQVANLDYHVAGIISPLKFGTAKDIEVSKTMDVILDTALFAGYFLLFIMYLVTYLQRKKNFYELYFSLFCFFQGFYITTLNEQLFFIQMPDLSWLNRAYFQFTFIHLAILFFLLFIYDFFKQYTNKKIVIFICSLLIVQELIEGMPNPIIGLLAPPIIVEKMVIISILGLSYGYIVYILLKALLKKAEDSEYILMIVTSFGCYVLLIGLHFLFEVKVKYGPVFLFLTMVIGLSSLIGFRHQRAFTEVDRLSKELLRFDEAKDDFLIKSSHELRTPLHGIINLSKSLMEGNEGALKKEQQEVAFLIHTVGKRLANLVEDLIYAGKIKRGEVNISPTPVNVYIVEEIISEVFYLIPTSNNLELVNKFPSNLPLIYVDEYKLKQIFFNLIYNAIKYTKQGEITLSAKVQNGEMVISITDTGIGIEKDHINQIFTSFYQVKGIESEGIGLGLSITKQLVEASGGRIWVTSKIGKGSCFTFTIPLANESQLKEMDNSEYLRTEKRSMSLTTKEQAVSKVFLDVPVKIEGKKGYTILVVDDDHSNLRILVNFIRSLDYTVIAVESGVDALKIIENESVDLMLLDLMMPNMSGFEVCKIVREEHCLLELPIVILTAAGQLTDLIISLQGGANDFLQKPINLEELQVRIESLLSMKESSREAVKNELNFLSAQITPHFLYNTFNTIIGLSYKDEEKTREALQYLSTYFRAKLDFNAQNSLIPLENEIELVKAYLSIEKMRFGNRLTIEYDIDETIEALIPSMTIQPLVENAVQHGIAKKPNGGTVKVTIVETTAGVKIMIEDDGVGIPIQKQDELMNERSTRIGFSNPFRKLKLIKKASFLLESNEGEGTKITIIVPLGQIDESSINR</sequence>
<dbReference type="SUPFAM" id="SSF47384">
    <property type="entry name" value="Homodimeric domain of signal transducing histidine kinase"/>
    <property type="match status" value="1"/>
</dbReference>
<keyword evidence="5" id="KW-0547">Nucleotide-binding</keyword>
<keyword evidence="10" id="KW-0472">Membrane</keyword>
<dbReference type="Proteomes" id="UP000618943">
    <property type="component" value="Unassembled WGS sequence"/>
</dbReference>
<feature type="modified residue" description="4-aspartylphosphate" evidence="9">
    <location>
        <position position="747"/>
    </location>
</feature>
<name>A0ABS1HC62_9BACL</name>
<dbReference type="InterPro" id="IPR004358">
    <property type="entry name" value="Sig_transdc_His_kin-like_C"/>
</dbReference>
<evidence type="ECO:0000256" key="3">
    <source>
        <dbReference type="ARBA" id="ARBA00022553"/>
    </source>
</evidence>
<dbReference type="InterPro" id="IPR005467">
    <property type="entry name" value="His_kinase_dom"/>
</dbReference>
<dbReference type="SUPFAM" id="SSF52172">
    <property type="entry name" value="CheY-like"/>
    <property type="match status" value="1"/>
</dbReference>
<dbReference type="SMART" id="SM00448">
    <property type="entry name" value="REC"/>
    <property type="match status" value="1"/>
</dbReference>
<dbReference type="Pfam" id="PF02518">
    <property type="entry name" value="HATPase_c"/>
    <property type="match status" value="2"/>
</dbReference>
<evidence type="ECO:0000313" key="14">
    <source>
        <dbReference type="Proteomes" id="UP000618943"/>
    </source>
</evidence>
<evidence type="ECO:0000259" key="12">
    <source>
        <dbReference type="PROSITE" id="PS50110"/>
    </source>
</evidence>
<dbReference type="InterPro" id="IPR036890">
    <property type="entry name" value="HATPase_C_sf"/>
</dbReference>
<evidence type="ECO:0000256" key="9">
    <source>
        <dbReference type="PROSITE-ProRule" id="PRU00169"/>
    </source>
</evidence>
<dbReference type="Gene3D" id="2.60.120.260">
    <property type="entry name" value="Galactose-binding domain-like"/>
    <property type="match status" value="1"/>
</dbReference>
<dbReference type="PANTHER" id="PTHR43047">
    <property type="entry name" value="TWO-COMPONENT HISTIDINE PROTEIN KINASE"/>
    <property type="match status" value="1"/>
</dbReference>
<accession>A0ABS1HC62</accession>
<dbReference type="EC" id="2.7.13.3" evidence="2"/>
<dbReference type="PROSITE" id="PS50110">
    <property type="entry name" value="RESPONSE_REGULATORY"/>
    <property type="match status" value="1"/>
</dbReference>
<reference evidence="13 14" key="1">
    <citation type="submission" date="2020-12" db="EMBL/GenBank/DDBJ databases">
        <title>YIM B01967 draft genome.</title>
        <authorList>
            <person name="Yan X."/>
        </authorList>
    </citation>
    <scope>NUCLEOTIDE SEQUENCE [LARGE SCALE GENOMIC DNA]</scope>
    <source>
        <strain evidence="13 14">YIM B01967</strain>
    </source>
</reference>
<dbReference type="Pfam" id="PF00072">
    <property type="entry name" value="Response_reg"/>
    <property type="match status" value="1"/>
</dbReference>
<comment type="caution">
    <text evidence="13">The sequence shown here is derived from an EMBL/GenBank/DDBJ whole genome shotgun (WGS) entry which is preliminary data.</text>
</comment>
<evidence type="ECO:0000259" key="11">
    <source>
        <dbReference type="PROSITE" id="PS50109"/>
    </source>
</evidence>
<evidence type="ECO:0000256" key="5">
    <source>
        <dbReference type="ARBA" id="ARBA00022741"/>
    </source>
</evidence>
<dbReference type="PRINTS" id="PR00344">
    <property type="entry name" value="BCTRLSENSOR"/>
</dbReference>
<dbReference type="InterPro" id="IPR011006">
    <property type="entry name" value="CheY-like_superfamily"/>
</dbReference>
<keyword evidence="4" id="KW-0808">Transferase</keyword>
<dbReference type="EMBL" id="JAEOAH010000047">
    <property type="protein sequence ID" value="MBK3497034.1"/>
    <property type="molecule type" value="Genomic_DNA"/>
</dbReference>
<dbReference type="InterPro" id="IPR036097">
    <property type="entry name" value="HisK_dim/P_sf"/>
</dbReference>
<evidence type="ECO:0000313" key="13">
    <source>
        <dbReference type="EMBL" id="MBK3497034.1"/>
    </source>
</evidence>
<feature type="transmembrane region" description="Helical" evidence="10">
    <location>
        <begin position="202"/>
        <end position="221"/>
    </location>
</feature>
<comment type="catalytic activity">
    <reaction evidence="1">
        <text>ATP + protein L-histidine = ADP + protein N-phospho-L-histidine.</text>
        <dbReference type="EC" id="2.7.13.3"/>
    </reaction>
</comment>
<dbReference type="Pfam" id="PF00512">
    <property type="entry name" value="HisKA"/>
    <property type="match status" value="1"/>
</dbReference>
<evidence type="ECO:0000256" key="6">
    <source>
        <dbReference type="ARBA" id="ARBA00022777"/>
    </source>
</evidence>
<dbReference type="PROSITE" id="PS50109">
    <property type="entry name" value="HIS_KIN"/>
    <property type="match status" value="2"/>
</dbReference>
<keyword evidence="10" id="KW-0812">Transmembrane</keyword>
<feature type="transmembrane region" description="Helical" evidence="10">
    <location>
        <begin position="267"/>
        <end position="286"/>
    </location>
</feature>
<feature type="domain" description="Response regulatory" evidence="12">
    <location>
        <begin position="698"/>
        <end position="814"/>
    </location>
</feature>
<evidence type="ECO:0000256" key="2">
    <source>
        <dbReference type="ARBA" id="ARBA00012438"/>
    </source>
</evidence>
<feature type="transmembrane region" description="Helical" evidence="10">
    <location>
        <begin position="298"/>
        <end position="319"/>
    </location>
</feature>
<keyword evidence="8" id="KW-0902">Two-component regulatory system</keyword>
<dbReference type="Gene3D" id="3.30.565.10">
    <property type="entry name" value="Histidine kinase-like ATPase, C-terminal domain"/>
    <property type="match status" value="2"/>
</dbReference>
<keyword evidence="14" id="KW-1185">Reference proteome</keyword>
<evidence type="ECO:0000256" key="8">
    <source>
        <dbReference type="ARBA" id="ARBA00023012"/>
    </source>
</evidence>
<evidence type="ECO:0000256" key="1">
    <source>
        <dbReference type="ARBA" id="ARBA00000085"/>
    </source>
</evidence>
<keyword evidence="10" id="KW-1133">Transmembrane helix</keyword>
<feature type="transmembrane region" description="Helical" evidence="10">
    <location>
        <begin position="331"/>
        <end position="349"/>
    </location>
</feature>
<dbReference type="Pfam" id="PF07695">
    <property type="entry name" value="7TMR-DISM_7TM"/>
    <property type="match status" value="1"/>
</dbReference>
<dbReference type="Pfam" id="PF06580">
    <property type="entry name" value="His_kinase"/>
    <property type="match status" value="1"/>
</dbReference>
<dbReference type="InterPro" id="IPR008979">
    <property type="entry name" value="Galactose-bd-like_sf"/>
</dbReference>
<dbReference type="InterPro" id="IPR003594">
    <property type="entry name" value="HATPase_dom"/>
</dbReference>
<dbReference type="SUPFAM" id="SSF49785">
    <property type="entry name" value="Galactose-binding domain-like"/>
    <property type="match status" value="1"/>
</dbReference>
<keyword evidence="3 9" id="KW-0597">Phosphoprotein</keyword>
<feature type="domain" description="Histidine kinase" evidence="11">
    <location>
        <begin position="436"/>
        <end position="651"/>
    </location>
</feature>
<dbReference type="PANTHER" id="PTHR43047:SF72">
    <property type="entry name" value="OSMOSENSING HISTIDINE PROTEIN KINASE SLN1"/>
    <property type="match status" value="1"/>
</dbReference>
<evidence type="ECO:0000256" key="10">
    <source>
        <dbReference type="SAM" id="Phobius"/>
    </source>
</evidence>
<keyword evidence="6" id="KW-0418">Kinase</keyword>
<keyword evidence="7" id="KW-0067">ATP-binding</keyword>
<dbReference type="SMART" id="SM00388">
    <property type="entry name" value="HisKA"/>
    <property type="match status" value="1"/>
</dbReference>
<organism evidence="13 14">
    <name type="scientific">Viridibacillus soli</name>
    <dbReference type="NCBI Taxonomy" id="2798301"/>
    <lineage>
        <taxon>Bacteria</taxon>
        <taxon>Bacillati</taxon>
        <taxon>Bacillota</taxon>
        <taxon>Bacilli</taxon>
        <taxon>Bacillales</taxon>
        <taxon>Caryophanaceae</taxon>
        <taxon>Viridibacillus</taxon>
    </lineage>
</organism>
<dbReference type="InterPro" id="IPR003661">
    <property type="entry name" value="HisK_dim/P_dom"/>
</dbReference>
<dbReference type="SMART" id="SM00387">
    <property type="entry name" value="HATPase_c"/>
    <property type="match status" value="2"/>
</dbReference>
<dbReference type="InterPro" id="IPR001789">
    <property type="entry name" value="Sig_transdc_resp-reg_receiver"/>
</dbReference>
<dbReference type="RefSeq" id="WP_200750339.1">
    <property type="nucleotide sequence ID" value="NZ_JAEOAH010000047.1"/>
</dbReference>
<dbReference type="InterPro" id="IPR011623">
    <property type="entry name" value="7TMR_DISM_rcpt_extracell_dom1"/>
</dbReference>
<protein>
    <recommendedName>
        <fullName evidence="2">histidine kinase</fullName>
        <ecNumber evidence="2">2.7.13.3</ecNumber>
    </recommendedName>
</protein>